<keyword evidence="8 12" id="KW-0472">Membrane</keyword>
<dbReference type="PANTHER" id="PTHR43531">
    <property type="entry name" value="PROTEIN ICFG"/>
    <property type="match status" value="1"/>
</dbReference>
<dbReference type="SUPFAM" id="SSF58104">
    <property type="entry name" value="Methyl-accepting chemotaxis protein (MCP) signaling domain"/>
    <property type="match status" value="1"/>
</dbReference>
<keyword evidence="5" id="KW-0997">Cell inner membrane</keyword>
<dbReference type="InterPro" id="IPR035440">
    <property type="entry name" value="4HB_MCP_dom_sf"/>
</dbReference>
<keyword evidence="9 11" id="KW-0807">Transducer</keyword>
<name>A0ABX0VJU7_9ENTR</name>
<dbReference type="Pfam" id="PF02203">
    <property type="entry name" value="TarH"/>
    <property type="match status" value="1"/>
</dbReference>
<dbReference type="PANTHER" id="PTHR43531:SF14">
    <property type="entry name" value="METHYL-ACCEPTING CHEMOTAXIS PROTEIN I-RELATED"/>
    <property type="match status" value="1"/>
</dbReference>
<feature type="transmembrane region" description="Helical" evidence="12">
    <location>
        <begin position="208"/>
        <end position="227"/>
    </location>
</feature>
<evidence type="ECO:0000256" key="12">
    <source>
        <dbReference type="SAM" id="Phobius"/>
    </source>
</evidence>
<feature type="domain" description="Methyl-accepting transducer" evidence="13">
    <location>
        <begin position="288"/>
        <end position="517"/>
    </location>
</feature>
<dbReference type="SUPFAM" id="SSF47170">
    <property type="entry name" value="Aspartate receptor, ligand-binding domain"/>
    <property type="match status" value="1"/>
</dbReference>
<proteinExistence type="inferred from homology"/>
<sequence>MNIRQIFRLWKTPRRSFGLLSGAVCVIALFCVLQIMSTLLLSSILHDTRRDVLASDRRHEQQMFMDKARSSLLMASDLLNRAGIYFLQDKETGSVGSWNSLLDESQSALKASLADFNRYQQLRSTNGQQERQHSEALVSSYHLFFDGLKEQADGLAQSNSIDAFFAVPVQAFQSDFNDRYAGFQNENEQQTRDASGSLLSSLSHAQNMFIVALGVLMLVAFAVWLAVTRWVIKPLRSVIAHIDVLAAGDLSCLPPARKHVNREVNQLSGSVVAMQQGLQDLVQEVRDAAATMALNINRLAEGNQMLFSQSAQQEQELRGVTGHITELGSRVKENSDYAKLANLRVDEAREIAAGGDRMMHRVNLSMQDIVTQSAEMRGIVAIIDSVAFQTNILALNAAIEAAHAGNHGRGFAVVAKEVGLLAQKSSRSTHNIKTLINNSVQGIEQGSNAVTVLETSLQNVIAVVSKLSGLLSEISAATLNQGESIHHVTKRIATLNEVATQTNQLIRATSGSSRLLRDESSRLESAVARFHLPPEHGYTL</sequence>
<evidence type="ECO:0000256" key="8">
    <source>
        <dbReference type="ARBA" id="ARBA00023136"/>
    </source>
</evidence>
<evidence type="ECO:0000256" key="5">
    <source>
        <dbReference type="ARBA" id="ARBA00022519"/>
    </source>
</evidence>
<dbReference type="SMART" id="SM00283">
    <property type="entry name" value="MA"/>
    <property type="match status" value="1"/>
</dbReference>
<keyword evidence="7 12" id="KW-1133">Transmembrane helix</keyword>
<dbReference type="RefSeq" id="WP_167606706.1">
    <property type="nucleotide sequence ID" value="NZ_SOYS01000001.1"/>
</dbReference>
<evidence type="ECO:0000256" key="11">
    <source>
        <dbReference type="PROSITE-ProRule" id="PRU00284"/>
    </source>
</evidence>
<dbReference type="Gene3D" id="1.20.120.30">
    <property type="entry name" value="Aspartate receptor, ligand-binding domain"/>
    <property type="match status" value="1"/>
</dbReference>
<keyword evidence="6 12" id="KW-0812">Transmembrane</keyword>
<evidence type="ECO:0000256" key="7">
    <source>
        <dbReference type="ARBA" id="ARBA00022989"/>
    </source>
</evidence>
<feature type="domain" description="HAMP" evidence="14">
    <location>
        <begin position="229"/>
        <end position="283"/>
    </location>
</feature>
<evidence type="ECO:0000313" key="16">
    <source>
        <dbReference type="Proteomes" id="UP000697927"/>
    </source>
</evidence>
<keyword evidence="3" id="KW-0488">Methylation</keyword>
<dbReference type="PROSITE" id="PS50885">
    <property type="entry name" value="HAMP"/>
    <property type="match status" value="1"/>
</dbReference>
<dbReference type="InterPro" id="IPR003660">
    <property type="entry name" value="HAMP_dom"/>
</dbReference>
<evidence type="ECO:0000256" key="1">
    <source>
        <dbReference type="ARBA" id="ARBA00004429"/>
    </source>
</evidence>
<dbReference type="CDD" id="cd19407">
    <property type="entry name" value="Tar_Tsr_sensor"/>
    <property type="match status" value="1"/>
</dbReference>
<comment type="similarity">
    <text evidence="10">Belongs to the methyl-accepting chemotaxis (MCP) protein family.</text>
</comment>
<dbReference type="SMART" id="SM00304">
    <property type="entry name" value="HAMP"/>
    <property type="match status" value="1"/>
</dbReference>
<comment type="caution">
    <text evidence="15">The sequence shown here is derived from an EMBL/GenBank/DDBJ whole genome shotgun (WGS) entry which is preliminary data.</text>
</comment>
<keyword evidence="2" id="KW-1003">Cell membrane</keyword>
<keyword evidence="4" id="KW-0145">Chemotaxis</keyword>
<dbReference type="EMBL" id="SOYS01000001">
    <property type="protein sequence ID" value="NIY46496.1"/>
    <property type="molecule type" value="Genomic_DNA"/>
</dbReference>
<evidence type="ECO:0000256" key="4">
    <source>
        <dbReference type="ARBA" id="ARBA00022500"/>
    </source>
</evidence>
<evidence type="ECO:0000256" key="6">
    <source>
        <dbReference type="ARBA" id="ARBA00022692"/>
    </source>
</evidence>
<evidence type="ECO:0000256" key="3">
    <source>
        <dbReference type="ARBA" id="ARBA00022481"/>
    </source>
</evidence>
<evidence type="ECO:0000256" key="2">
    <source>
        <dbReference type="ARBA" id="ARBA00022475"/>
    </source>
</evidence>
<dbReference type="PROSITE" id="PS50111">
    <property type="entry name" value="CHEMOTAXIS_TRANSDUC_2"/>
    <property type="match status" value="1"/>
</dbReference>
<accession>A0ABX0VJU7</accession>
<dbReference type="PRINTS" id="PR00260">
    <property type="entry name" value="CHEMTRNSDUCR"/>
</dbReference>
<dbReference type="InterPro" id="IPR051310">
    <property type="entry name" value="MCP_chemotaxis"/>
</dbReference>
<evidence type="ECO:0000256" key="10">
    <source>
        <dbReference type="ARBA" id="ARBA00029447"/>
    </source>
</evidence>
<evidence type="ECO:0000259" key="13">
    <source>
        <dbReference type="PROSITE" id="PS50111"/>
    </source>
</evidence>
<dbReference type="Pfam" id="PF00015">
    <property type="entry name" value="MCPsignal"/>
    <property type="match status" value="1"/>
</dbReference>
<dbReference type="InterPro" id="IPR004090">
    <property type="entry name" value="Chemotax_Me-accpt_rcpt"/>
</dbReference>
<reference evidence="15 16" key="1">
    <citation type="journal article" date="2020" name="Microorganisms">
        <title>Polyphasic Characterisation of Cedecea colo sp. nov., a New Enteric Bacterium Isolated from the Koala Hindgut.</title>
        <authorList>
            <person name="Boath J.M."/>
            <person name="Dakhal S."/>
            <person name="Van T.T.H."/>
            <person name="Moore R.J."/>
            <person name="Dekiwadia C."/>
            <person name="Macreadie I.G."/>
        </authorList>
    </citation>
    <scope>NUCLEOTIDE SEQUENCE [LARGE SCALE GENOMIC DNA]</scope>
    <source>
        <strain evidence="15 16">ZA</strain>
    </source>
</reference>
<dbReference type="Pfam" id="PF00672">
    <property type="entry name" value="HAMP"/>
    <property type="match status" value="1"/>
</dbReference>
<organism evidence="15 16">
    <name type="scientific">Cedecea colo</name>
    <dbReference type="NCBI Taxonomy" id="2552946"/>
    <lineage>
        <taxon>Bacteria</taxon>
        <taxon>Pseudomonadati</taxon>
        <taxon>Pseudomonadota</taxon>
        <taxon>Gammaproteobacteria</taxon>
        <taxon>Enterobacterales</taxon>
        <taxon>Enterobacteriaceae</taxon>
        <taxon>Cedecea</taxon>
    </lineage>
</organism>
<dbReference type="Gene3D" id="1.10.287.950">
    <property type="entry name" value="Methyl-accepting chemotaxis protein"/>
    <property type="match status" value="1"/>
</dbReference>
<dbReference type="InterPro" id="IPR003122">
    <property type="entry name" value="Tar_rcpt_lig-bd"/>
</dbReference>
<evidence type="ECO:0000259" key="14">
    <source>
        <dbReference type="PROSITE" id="PS50885"/>
    </source>
</evidence>
<evidence type="ECO:0000313" key="15">
    <source>
        <dbReference type="EMBL" id="NIY46496.1"/>
    </source>
</evidence>
<comment type="subcellular location">
    <subcellularLocation>
        <location evidence="1">Cell inner membrane</location>
        <topology evidence="1">Multi-pass membrane protein</topology>
    </subcellularLocation>
</comment>
<dbReference type="InterPro" id="IPR004089">
    <property type="entry name" value="MCPsignal_dom"/>
</dbReference>
<keyword evidence="16" id="KW-1185">Reference proteome</keyword>
<dbReference type="Proteomes" id="UP000697927">
    <property type="component" value="Unassembled WGS sequence"/>
</dbReference>
<gene>
    <name evidence="15" type="ORF">E2L00_02905</name>
</gene>
<protein>
    <submittedName>
        <fullName evidence="15">HAMP domain-containing protein</fullName>
    </submittedName>
</protein>
<evidence type="ECO:0000256" key="9">
    <source>
        <dbReference type="ARBA" id="ARBA00023224"/>
    </source>
</evidence>